<feature type="region of interest" description="Disordered" evidence="1">
    <location>
        <begin position="14"/>
        <end position="56"/>
    </location>
</feature>
<name>A0ABD3K8A7_EUCGL</name>
<feature type="compositionally biased region" description="Basic and acidic residues" evidence="1">
    <location>
        <begin position="14"/>
        <end position="38"/>
    </location>
</feature>
<gene>
    <name evidence="2" type="ORF">ACJRO7_025254</name>
</gene>
<organism evidence="2 3">
    <name type="scientific">Eucalyptus globulus</name>
    <name type="common">Tasmanian blue gum</name>
    <dbReference type="NCBI Taxonomy" id="34317"/>
    <lineage>
        <taxon>Eukaryota</taxon>
        <taxon>Viridiplantae</taxon>
        <taxon>Streptophyta</taxon>
        <taxon>Embryophyta</taxon>
        <taxon>Tracheophyta</taxon>
        <taxon>Spermatophyta</taxon>
        <taxon>Magnoliopsida</taxon>
        <taxon>eudicotyledons</taxon>
        <taxon>Gunneridae</taxon>
        <taxon>Pentapetalae</taxon>
        <taxon>rosids</taxon>
        <taxon>malvids</taxon>
        <taxon>Myrtales</taxon>
        <taxon>Myrtaceae</taxon>
        <taxon>Myrtoideae</taxon>
        <taxon>Eucalypteae</taxon>
        <taxon>Eucalyptus</taxon>
    </lineage>
</organism>
<accession>A0ABD3K8A7</accession>
<dbReference type="PANTHER" id="PTHR35318:SF2">
    <property type="entry name" value="OS08G0138900 PROTEIN"/>
    <property type="match status" value="1"/>
</dbReference>
<dbReference type="PANTHER" id="PTHR35318">
    <property type="entry name" value="BNAA10G08410D PROTEIN"/>
    <property type="match status" value="1"/>
</dbReference>
<reference evidence="2 3" key="1">
    <citation type="submission" date="2024-11" db="EMBL/GenBank/DDBJ databases">
        <title>Chromosome-level genome assembly of Eucalyptus globulus Labill. provides insights into its genome evolution.</title>
        <authorList>
            <person name="Li X."/>
        </authorList>
    </citation>
    <scope>NUCLEOTIDE SEQUENCE [LARGE SCALE GENOMIC DNA]</scope>
    <source>
        <strain evidence="2">CL2024</strain>
        <tissue evidence="2">Fresh tender leaves</tissue>
    </source>
</reference>
<dbReference type="AlphaFoldDB" id="A0ABD3K8A7"/>
<feature type="compositionally biased region" description="Basic residues" evidence="1">
    <location>
        <begin position="39"/>
        <end position="49"/>
    </location>
</feature>
<evidence type="ECO:0000313" key="3">
    <source>
        <dbReference type="Proteomes" id="UP001634007"/>
    </source>
</evidence>
<proteinExistence type="predicted"/>
<dbReference type="Proteomes" id="UP001634007">
    <property type="component" value="Unassembled WGS sequence"/>
</dbReference>
<evidence type="ECO:0000313" key="2">
    <source>
        <dbReference type="EMBL" id="KAL3736264.1"/>
    </source>
</evidence>
<keyword evidence="3" id="KW-1185">Reference proteome</keyword>
<evidence type="ECO:0000256" key="1">
    <source>
        <dbReference type="SAM" id="MobiDB-lite"/>
    </source>
</evidence>
<dbReference type="EMBL" id="JBJKBG010000006">
    <property type="protein sequence ID" value="KAL3736264.1"/>
    <property type="molecule type" value="Genomic_DNA"/>
</dbReference>
<comment type="caution">
    <text evidence="2">The sequence shown here is derived from an EMBL/GenBank/DDBJ whole genome shotgun (WGS) entry which is preliminary data.</text>
</comment>
<protein>
    <submittedName>
        <fullName evidence="2">Uncharacterized protein</fullName>
    </submittedName>
</protein>
<feature type="region of interest" description="Disordered" evidence="1">
    <location>
        <begin position="75"/>
        <end position="120"/>
    </location>
</feature>
<sequence length="146" mass="16108">MKFLLEFVSCCGSPRKEGERIRAAAEPRAEGEEWERRRWAGRRRKRRRGSAGTAEEWKPSLCAISEDVVAVTVERVGGGGGGGRETKKKAAAADPAPEPERSASRKRSGGSYVRVHDRGLNGDEYDQRRASFQAVIPAFSPAPFMF</sequence>